<name>A0ABY5AVK8_9CYAN</name>
<keyword evidence="2" id="KW-1185">Reference proteome</keyword>
<protein>
    <submittedName>
        <fullName evidence="1">Uncharacterized protein</fullName>
    </submittedName>
</protein>
<dbReference type="RefSeq" id="WP_252665472.1">
    <property type="nucleotide sequence ID" value="NZ_CP098612.1"/>
</dbReference>
<sequence>MNKIDNWCTLILKKNLKIILSSLKTPNTFVSFEAKEFHQPQATIAPKFNRKIKMQQRVHKIKGKFYPLKHQEWLEACRKLKPSERDVLYYVRTLDPRNNGISIPTAKIAHALSTPKRKVHPRTVSRALKRLDQLGFLDLEIVAAQVKLRGGGLWSSDRPNPEVDQTIHGVDQTIQRVDQMIQGVDQTIPEVDQMIHPEIAKILTEKGIQRNGDFRDLIDLIDLSEGEGESFREFCERETAHFDPPLRSLTDYLASRDASGRPRYWPLWQKYQSANRDWRSHPHYQEWSAAIERDGYGWVVQQFGQPEYSELIEFYKWYERNSSL</sequence>
<dbReference type="EMBL" id="CP098612">
    <property type="protein sequence ID" value="USR93287.1"/>
    <property type="molecule type" value="Genomic_DNA"/>
</dbReference>
<organism evidence="1 2">
    <name type="scientific">Phormidium yuhuli AB48</name>
    <dbReference type="NCBI Taxonomy" id="2940671"/>
    <lineage>
        <taxon>Bacteria</taxon>
        <taxon>Bacillati</taxon>
        <taxon>Cyanobacteriota</taxon>
        <taxon>Cyanophyceae</taxon>
        <taxon>Oscillatoriophycideae</taxon>
        <taxon>Oscillatoriales</taxon>
        <taxon>Oscillatoriaceae</taxon>
        <taxon>Phormidium</taxon>
        <taxon>Phormidium yuhuli</taxon>
    </lineage>
</organism>
<evidence type="ECO:0000313" key="2">
    <source>
        <dbReference type="Proteomes" id="UP001056708"/>
    </source>
</evidence>
<keyword evidence="1" id="KW-0614">Plasmid</keyword>
<evidence type="ECO:0000313" key="1">
    <source>
        <dbReference type="EMBL" id="USR93287.1"/>
    </source>
</evidence>
<gene>
    <name evidence="1" type="ORF">NEA10_20495</name>
</gene>
<reference evidence="1" key="1">
    <citation type="submission" date="2022-06" db="EMBL/GenBank/DDBJ databases">
        <title>Genome sequence of Phormidium yuhuli AB48 isolated from an industrial photobioreactor environment.</title>
        <authorList>
            <person name="Qiu Y."/>
            <person name="Noonan A.J.C."/>
            <person name="Dofher K."/>
            <person name="Koch M."/>
            <person name="Kieft B."/>
            <person name="Lin X."/>
            <person name="Ziels R.M."/>
            <person name="Hallam S.J."/>
        </authorList>
    </citation>
    <scope>NUCLEOTIDE SEQUENCE</scope>
    <source>
        <strain evidence="1">AB48</strain>
        <plasmid evidence="1">unnamed</plasmid>
    </source>
</reference>
<geneLocation type="plasmid" evidence="1 2">
    <name>unnamed</name>
</geneLocation>
<proteinExistence type="predicted"/>
<accession>A0ABY5AVK8</accession>
<dbReference type="Proteomes" id="UP001056708">
    <property type="component" value="Plasmid unnamed"/>
</dbReference>